<sequence>MHTRIDVSGARLHVARTGRGRPLLLLHGWPEFWLTWEPVMSRLADRFELIAPDLRGFGDSDKPAGVFGPQQQATDIAALIAALGLGKVGIVSHDIGATVTQVLARRSPELIAGLFFFNFMYPGIGKRFNTPAHLPNVWHMFFNQTDLAPALVGASPETVRLFFTYFLTHWAHRKSAFDAEALDAFVANFQKPGNLEGGFAHYRAVAEQRKAEMAEDASPSPIPLPTCVRWADHDPTFDPAWTDRLPEFFPDLDFAPFPDAGHFPHREDPDRAAHEIASFFGRLERNVFSPGVW</sequence>
<geneLocation type="plasmid" evidence="3 4">
    <name>unnamed5</name>
</geneLocation>
<accession>A0A6M8I0T2</accession>
<feature type="domain" description="AB hydrolase-1" evidence="2">
    <location>
        <begin position="22"/>
        <end position="268"/>
    </location>
</feature>
<reference evidence="3 4" key="1">
    <citation type="journal article" date="2014" name="World J. Microbiol. Biotechnol.">
        <title>Biodiversity and physiological characteristics of Antarctic and Arctic lichens-associated bacteria.</title>
        <authorList>
            <person name="Lee Y.M."/>
            <person name="Kim E.H."/>
            <person name="Lee H.K."/>
            <person name="Hong S.G."/>
        </authorList>
    </citation>
    <scope>NUCLEOTIDE SEQUENCE [LARGE SCALE GENOMIC DNA]</scope>
    <source>
        <strain evidence="3 4">PAMC 26569</strain>
        <plasmid evidence="3">unnamed5</plasmid>
    </source>
</reference>
<evidence type="ECO:0000313" key="4">
    <source>
        <dbReference type="Proteomes" id="UP000500767"/>
    </source>
</evidence>
<dbReference type="PANTHER" id="PTHR43329">
    <property type="entry name" value="EPOXIDE HYDROLASE"/>
    <property type="match status" value="1"/>
</dbReference>
<dbReference type="GO" id="GO:0016787">
    <property type="term" value="F:hydrolase activity"/>
    <property type="evidence" value="ECO:0007669"/>
    <property type="project" value="UniProtKB-KW"/>
</dbReference>
<dbReference type="InterPro" id="IPR000073">
    <property type="entry name" value="AB_hydrolase_1"/>
</dbReference>
<gene>
    <name evidence="3" type="ORF">HN018_27725</name>
</gene>
<dbReference type="InterPro" id="IPR000639">
    <property type="entry name" value="Epox_hydrolase-like"/>
</dbReference>
<dbReference type="Gene3D" id="3.40.50.1820">
    <property type="entry name" value="alpha/beta hydrolase"/>
    <property type="match status" value="1"/>
</dbReference>
<evidence type="ECO:0000313" key="3">
    <source>
        <dbReference type="EMBL" id="QKE93937.1"/>
    </source>
</evidence>
<organism evidence="3 4">
    <name type="scientific">Lichenicola cladoniae</name>
    <dbReference type="NCBI Taxonomy" id="1484109"/>
    <lineage>
        <taxon>Bacteria</taxon>
        <taxon>Pseudomonadati</taxon>
        <taxon>Pseudomonadota</taxon>
        <taxon>Alphaproteobacteria</taxon>
        <taxon>Acetobacterales</taxon>
        <taxon>Acetobacteraceae</taxon>
        <taxon>Lichenicola</taxon>
    </lineage>
</organism>
<dbReference type="Proteomes" id="UP000500767">
    <property type="component" value="Plasmid unnamed5"/>
</dbReference>
<dbReference type="SUPFAM" id="SSF53474">
    <property type="entry name" value="alpha/beta-Hydrolases"/>
    <property type="match status" value="1"/>
</dbReference>
<evidence type="ECO:0000259" key="2">
    <source>
        <dbReference type="Pfam" id="PF00561"/>
    </source>
</evidence>
<protein>
    <submittedName>
        <fullName evidence="3">Alpha/beta hydrolase</fullName>
    </submittedName>
</protein>
<keyword evidence="4" id="KW-1185">Reference proteome</keyword>
<keyword evidence="3" id="KW-0614">Plasmid</keyword>
<proteinExistence type="predicted"/>
<name>A0A6M8I0T2_9PROT</name>
<dbReference type="Pfam" id="PF00561">
    <property type="entry name" value="Abhydrolase_1"/>
    <property type="match status" value="1"/>
</dbReference>
<dbReference type="EMBL" id="CP053712">
    <property type="protein sequence ID" value="QKE93937.1"/>
    <property type="molecule type" value="Genomic_DNA"/>
</dbReference>
<dbReference type="PRINTS" id="PR00412">
    <property type="entry name" value="EPOXHYDRLASE"/>
</dbReference>
<dbReference type="KEGG" id="lck:HN018_27725"/>
<dbReference type="InterPro" id="IPR029058">
    <property type="entry name" value="AB_hydrolase_fold"/>
</dbReference>
<keyword evidence="1 3" id="KW-0378">Hydrolase</keyword>
<evidence type="ECO:0000256" key="1">
    <source>
        <dbReference type="ARBA" id="ARBA00022801"/>
    </source>
</evidence>
<dbReference type="AlphaFoldDB" id="A0A6M8I0T2"/>